<keyword evidence="6" id="KW-1185">Reference proteome</keyword>
<proteinExistence type="inferred from homology"/>
<gene>
    <name evidence="5" type="ORF">J2S62_002488</name>
</gene>
<dbReference type="EC" id="6.2.1.3" evidence="5"/>
<protein>
    <submittedName>
        <fullName evidence="5">Long-chain acyl-CoA synthetase</fullName>
        <ecNumber evidence="5">6.2.1.3</ecNumber>
    </submittedName>
</protein>
<evidence type="ECO:0000259" key="3">
    <source>
        <dbReference type="Pfam" id="PF00501"/>
    </source>
</evidence>
<dbReference type="Pfam" id="PF13193">
    <property type="entry name" value="AMP-binding_C"/>
    <property type="match status" value="1"/>
</dbReference>
<name>A0ABU2B3Q4_9MICC</name>
<dbReference type="Gene3D" id="3.30.300.30">
    <property type="match status" value="1"/>
</dbReference>
<dbReference type="Proteomes" id="UP001183794">
    <property type="component" value="Unassembled WGS sequence"/>
</dbReference>
<dbReference type="SUPFAM" id="SSF56801">
    <property type="entry name" value="Acetyl-CoA synthetase-like"/>
    <property type="match status" value="1"/>
</dbReference>
<dbReference type="PROSITE" id="PS00455">
    <property type="entry name" value="AMP_BINDING"/>
    <property type="match status" value="1"/>
</dbReference>
<evidence type="ECO:0000256" key="2">
    <source>
        <dbReference type="ARBA" id="ARBA00022598"/>
    </source>
</evidence>
<dbReference type="Gene3D" id="3.40.50.12780">
    <property type="entry name" value="N-terminal domain of ligase-like"/>
    <property type="match status" value="1"/>
</dbReference>
<dbReference type="InterPro" id="IPR000873">
    <property type="entry name" value="AMP-dep_synth/lig_dom"/>
</dbReference>
<evidence type="ECO:0000256" key="1">
    <source>
        <dbReference type="ARBA" id="ARBA00006432"/>
    </source>
</evidence>
<keyword evidence="2 5" id="KW-0436">Ligase</keyword>
<dbReference type="EMBL" id="JAVDYJ010000001">
    <property type="protein sequence ID" value="MDR7348231.1"/>
    <property type="molecule type" value="Genomic_DNA"/>
</dbReference>
<dbReference type="GO" id="GO:0004467">
    <property type="term" value="F:long-chain fatty acid-CoA ligase activity"/>
    <property type="evidence" value="ECO:0007669"/>
    <property type="project" value="UniProtKB-EC"/>
</dbReference>
<dbReference type="PANTHER" id="PTHR24096:SF149">
    <property type="entry name" value="AMP-BINDING DOMAIN-CONTAINING PROTEIN-RELATED"/>
    <property type="match status" value="1"/>
</dbReference>
<dbReference type="Pfam" id="PF00501">
    <property type="entry name" value="AMP-binding"/>
    <property type="match status" value="1"/>
</dbReference>
<reference evidence="5 6" key="1">
    <citation type="submission" date="2023-07" db="EMBL/GenBank/DDBJ databases">
        <title>Sequencing the genomes of 1000 actinobacteria strains.</title>
        <authorList>
            <person name="Klenk H.-P."/>
        </authorList>
    </citation>
    <scope>NUCLEOTIDE SEQUENCE [LARGE SCALE GENOMIC DNA]</scope>
    <source>
        <strain evidence="5 6">DSM 22966</strain>
    </source>
</reference>
<feature type="domain" description="AMP-dependent synthetase/ligase" evidence="3">
    <location>
        <begin position="36"/>
        <end position="427"/>
    </location>
</feature>
<dbReference type="InterPro" id="IPR020845">
    <property type="entry name" value="AMP-binding_CS"/>
</dbReference>
<dbReference type="PANTHER" id="PTHR24096">
    <property type="entry name" value="LONG-CHAIN-FATTY-ACID--COA LIGASE"/>
    <property type="match status" value="1"/>
</dbReference>
<evidence type="ECO:0000313" key="5">
    <source>
        <dbReference type="EMBL" id="MDR7348231.1"/>
    </source>
</evidence>
<feature type="domain" description="AMP-binding enzyme C-terminal" evidence="4">
    <location>
        <begin position="478"/>
        <end position="553"/>
    </location>
</feature>
<sequence>MSTVEKGQTMQYYYPPGMPRTLDYVEATVPDLLISAAHRYGDRIAVVDGEETLSYRQLLVNAQSVASDLQAHGVGTGDTVGLHLPNNLHFFTAYYGALLTGAAITPVNPLQPPVALARQLTETQAKAVITHAAHAEPLAEVVETLPLARIIAIQEDDETQLPSFGKTPMVQLAELLAQPKPDFVPAEVSTHDVAHLAFTGGTTGDPKGVRVLHRNVIANVTQMCAWRFASFIVPDPQTVLALEPTPLREINPIIPGEAATVQVPPLFHAQGLVNCASFLIAGITIVLQRRFNAETFFRDVQAWDVQYVSGNPPMYLALADHGRKTGAVLPSIRVAVSGAAPMTDAAAKKVATVLPNAKIIEGYGLTEASCLATASPLTDDSITKLGSVGLPVADTTIEIRDTDGRTVLGDNEEGELWIRGPQVTDGYSNAPEQTAEQFVDGWLKTGDIGMRDSTGFIWIRDRAKDMLTYKGYNVYPKELEQVAAEHPGVAEVSVVGREVDDVGEVPVAFVVANEGYEDAAQDILRFVADRVLPYQKIRELHFVEKLPTSDAGKVLKREIRSLLEQQGETINS</sequence>
<accession>A0ABU2B3Q4</accession>
<comment type="similarity">
    <text evidence="1">Belongs to the ATP-dependent AMP-binding enzyme family.</text>
</comment>
<evidence type="ECO:0000313" key="6">
    <source>
        <dbReference type="Proteomes" id="UP001183794"/>
    </source>
</evidence>
<dbReference type="InterPro" id="IPR045851">
    <property type="entry name" value="AMP-bd_C_sf"/>
</dbReference>
<dbReference type="InterPro" id="IPR025110">
    <property type="entry name" value="AMP-bd_C"/>
</dbReference>
<dbReference type="InterPro" id="IPR042099">
    <property type="entry name" value="ANL_N_sf"/>
</dbReference>
<comment type="caution">
    <text evidence="5">The sequence shown here is derived from an EMBL/GenBank/DDBJ whole genome shotgun (WGS) entry which is preliminary data.</text>
</comment>
<evidence type="ECO:0000259" key="4">
    <source>
        <dbReference type="Pfam" id="PF13193"/>
    </source>
</evidence>
<organism evidence="5 6">
    <name type="scientific">Enteractinococcus fodinae</name>
    <dbReference type="NCBI Taxonomy" id="684663"/>
    <lineage>
        <taxon>Bacteria</taxon>
        <taxon>Bacillati</taxon>
        <taxon>Actinomycetota</taxon>
        <taxon>Actinomycetes</taxon>
        <taxon>Micrococcales</taxon>
        <taxon>Micrococcaceae</taxon>
    </lineage>
</organism>
<dbReference type="RefSeq" id="WP_310175215.1">
    <property type="nucleotide sequence ID" value="NZ_BAABHE010000002.1"/>
</dbReference>